<gene>
    <name evidence="1" type="ORF">DAMO_1175</name>
</gene>
<accession>D5MEQ6</accession>
<dbReference type="STRING" id="671143.DAMO_1175"/>
<dbReference type="AlphaFoldDB" id="D5MEQ6"/>
<organism evidence="1 2">
    <name type="scientific">Methylomirabilis oxygeniifera</name>
    <dbReference type="NCBI Taxonomy" id="671143"/>
    <lineage>
        <taxon>Bacteria</taxon>
        <taxon>Candidatus Methylomirabilota</taxon>
        <taxon>Candidatus Methylomirabilia</taxon>
        <taxon>Candidatus Methylomirabilales</taxon>
        <taxon>Candidatus Methylomirabilaceae</taxon>
        <taxon>Candidatus Methylomirabilis</taxon>
    </lineage>
</organism>
<dbReference type="Proteomes" id="UP000006898">
    <property type="component" value="Chromosome"/>
</dbReference>
<sequence length="77" mass="8753">MPNMLTLRPICINKRFLVVAHFVLGIVHLTKHKVISMIPIYGQLTGFYRVRSIVIVGNYQASLVLATSRICDLSRRV</sequence>
<evidence type="ECO:0000313" key="2">
    <source>
        <dbReference type="Proteomes" id="UP000006898"/>
    </source>
</evidence>
<proteinExistence type="predicted"/>
<reference evidence="1 2" key="1">
    <citation type="journal article" date="2010" name="Nature">
        <title>Nitrite-driven anaerobic methane oxidation by oxygenic bacteria.</title>
        <authorList>
            <person name="Ettwig K.F."/>
            <person name="Butler M.K."/>
            <person name="Le Paslier D."/>
            <person name="Pelletier E."/>
            <person name="Mangenot S."/>
            <person name="Kuypers M.M.M."/>
            <person name="Schreiber F."/>
            <person name="Dutilh B.E."/>
            <person name="Zedelius J."/>
            <person name="de Beer D."/>
            <person name="Gloerich J."/>
            <person name="Wessels H.J.C.T."/>
            <person name="van Allen T."/>
            <person name="Luesken F."/>
            <person name="Wu M."/>
            <person name="van de Pas-Schoonen K.T."/>
            <person name="Op den Camp H.J.M."/>
            <person name="Janssen-Megens E.M."/>
            <person name="Francoijs K-J."/>
            <person name="Stunnenberg H."/>
            <person name="Weissenbach J."/>
            <person name="Jetten M.S.M."/>
            <person name="Strous M."/>
        </authorList>
    </citation>
    <scope>NUCLEOTIDE SEQUENCE [LARGE SCALE GENOMIC DNA]</scope>
</reference>
<dbReference type="KEGG" id="mox:DAMO_1175"/>
<dbReference type="EMBL" id="FP565575">
    <property type="protein sequence ID" value="CBE68235.1"/>
    <property type="molecule type" value="Genomic_DNA"/>
</dbReference>
<protein>
    <submittedName>
        <fullName evidence="1">Uncharacterized protein</fullName>
    </submittedName>
</protein>
<name>D5MEQ6_METO1</name>
<dbReference type="HOGENOM" id="CLU_2631605_0_0_0"/>
<evidence type="ECO:0000313" key="1">
    <source>
        <dbReference type="EMBL" id="CBE68235.1"/>
    </source>
</evidence>